<organism evidence="4 5">
    <name type="scientific">Aquibacillus albus</name>
    <dbReference type="NCBI Taxonomy" id="1168171"/>
    <lineage>
        <taxon>Bacteria</taxon>
        <taxon>Bacillati</taxon>
        <taxon>Bacillota</taxon>
        <taxon>Bacilli</taxon>
        <taxon>Bacillales</taxon>
        <taxon>Bacillaceae</taxon>
        <taxon>Aquibacillus</taxon>
    </lineage>
</organism>
<feature type="compositionally biased region" description="Basic and acidic residues" evidence="1">
    <location>
        <begin position="137"/>
        <end position="150"/>
    </location>
</feature>
<feature type="region of interest" description="Disordered" evidence="1">
    <location>
        <begin position="124"/>
        <end position="171"/>
    </location>
</feature>
<keyword evidence="2" id="KW-0732">Signal</keyword>
<feature type="signal peptide" evidence="2">
    <location>
        <begin position="1"/>
        <end position="22"/>
    </location>
</feature>
<proteinExistence type="predicted"/>
<dbReference type="Proteomes" id="UP001296943">
    <property type="component" value="Unassembled WGS sequence"/>
</dbReference>
<reference evidence="4 5" key="1">
    <citation type="submission" date="2021-01" db="EMBL/GenBank/DDBJ databases">
        <title>Genomic Encyclopedia of Type Strains, Phase IV (KMG-IV): sequencing the most valuable type-strain genomes for metagenomic binning, comparative biology and taxonomic classification.</title>
        <authorList>
            <person name="Goeker M."/>
        </authorList>
    </citation>
    <scope>NUCLEOTIDE SEQUENCE [LARGE SCALE GENOMIC DNA]</scope>
    <source>
        <strain evidence="4 5">DSM 23711</strain>
    </source>
</reference>
<gene>
    <name evidence="4" type="ORF">JOC48_004094</name>
</gene>
<evidence type="ECO:0000313" key="4">
    <source>
        <dbReference type="EMBL" id="MBM7573530.1"/>
    </source>
</evidence>
<evidence type="ECO:0000256" key="1">
    <source>
        <dbReference type="SAM" id="MobiDB-lite"/>
    </source>
</evidence>
<dbReference type="PROSITE" id="PS51257">
    <property type="entry name" value="PROKAR_LIPOPROTEIN"/>
    <property type="match status" value="1"/>
</dbReference>
<dbReference type="EMBL" id="JAFBDR010000036">
    <property type="protein sequence ID" value="MBM7573530.1"/>
    <property type="molecule type" value="Genomic_DNA"/>
</dbReference>
<feature type="domain" description="YtkA-like" evidence="3">
    <location>
        <begin position="170"/>
        <end position="248"/>
    </location>
</feature>
<keyword evidence="5" id="KW-1185">Reference proteome</keyword>
<evidence type="ECO:0000259" key="3">
    <source>
        <dbReference type="Pfam" id="PF13115"/>
    </source>
</evidence>
<dbReference type="RefSeq" id="WP_204502168.1">
    <property type="nucleotide sequence ID" value="NZ_JAFBDR010000036.1"/>
</dbReference>
<sequence>MTKPFILLFTFLLLAACGQDNSSPNAEDSEPLATLAVDLQAPESLEVNEKATLQAIVTYGNEEVENAEEVEFEVWMDGEKGDSEMIKASHIGDGVYEIEYTFDSDGIYFVQSHVTAEGLHTMPKAEITVGQPDVVNDTDKNKETEQHDDGDREEDDDQNDSNHSDHHHHGNVSIHLDIPEKLEAHDTQKVSVQLEQDRESLTESNVSLEISHKTEDDGLWIDLEESPNGQYKGEVTFNYTGEYMIIIHVKKDDLHEHKELTVTVE</sequence>
<evidence type="ECO:0000256" key="2">
    <source>
        <dbReference type="SAM" id="SignalP"/>
    </source>
</evidence>
<evidence type="ECO:0000313" key="5">
    <source>
        <dbReference type="Proteomes" id="UP001296943"/>
    </source>
</evidence>
<feature type="domain" description="YtkA-like" evidence="3">
    <location>
        <begin position="34"/>
        <end position="113"/>
    </location>
</feature>
<accession>A0ABS2N5V4</accession>
<comment type="caution">
    <text evidence="4">The sequence shown here is derived from an EMBL/GenBank/DDBJ whole genome shotgun (WGS) entry which is preliminary data.</text>
</comment>
<feature type="chain" id="PRO_5047447192" description="YtkA-like domain-containing protein" evidence="2">
    <location>
        <begin position="23"/>
        <end position="265"/>
    </location>
</feature>
<name>A0ABS2N5V4_9BACI</name>
<protein>
    <recommendedName>
        <fullName evidence="3">YtkA-like domain-containing protein</fullName>
    </recommendedName>
</protein>
<dbReference type="Pfam" id="PF13115">
    <property type="entry name" value="YtkA"/>
    <property type="match status" value="2"/>
</dbReference>
<dbReference type="InterPro" id="IPR032693">
    <property type="entry name" value="YtkA-like_dom"/>
</dbReference>